<organism evidence="2 3">
    <name type="scientific">Brassica carinata</name>
    <name type="common">Ethiopian mustard</name>
    <name type="synonym">Abyssinian cabbage</name>
    <dbReference type="NCBI Taxonomy" id="52824"/>
    <lineage>
        <taxon>Eukaryota</taxon>
        <taxon>Viridiplantae</taxon>
        <taxon>Streptophyta</taxon>
        <taxon>Embryophyta</taxon>
        <taxon>Tracheophyta</taxon>
        <taxon>Spermatophyta</taxon>
        <taxon>Magnoliopsida</taxon>
        <taxon>eudicotyledons</taxon>
        <taxon>Gunneridae</taxon>
        <taxon>Pentapetalae</taxon>
        <taxon>rosids</taxon>
        <taxon>malvids</taxon>
        <taxon>Brassicales</taxon>
        <taxon>Brassicaceae</taxon>
        <taxon>Brassiceae</taxon>
        <taxon>Brassica</taxon>
    </lineage>
</organism>
<name>A0A8X7SGP9_BRACI</name>
<dbReference type="AlphaFoldDB" id="A0A8X7SGP9"/>
<feature type="region of interest" description="Disordered" evidence="1">
    <location>
        <begin position="1"/>
        <end position="38"/>
    </location>
</feature>
<keyword evidence="3" id="KW-1185">Reference proteome</keyword>
<gene>
    <name evidence="2" type="ORF">Bca52824_032350</name>
</gene>
<protein>
    <submittedName>
        <fullName evidence="2">Uncharacterized protein</fullName>
    </submittedName>
</protein>
<evidence type="ECO:0000256" key="1">
    <source>
        <dbReference type="SAM" id="MobiDB-lite"/>
    </source>
</evidence>
<dbReference type="Proteomes" id="UP000886595">
    <property type="component" value="Unassembled WGS sequence"/>
</dbReference>
<accession>A0A8X7SGP9</accession>
<feature type="compositionally biased region" description="Basic and acidic residues" evidence="1">
    <location>
        <begin position="19"/>
        <end position="36"/>
    </location>
</feature>
<proteinExistence type="predicted"/>
<dbReference type="EMBL" id="JAAMPC010000007">
    <property type="protein sequence ID" value="KAG2303699.1"/>
    <property type="molecule type" value="Genomic_DNA"/>
</dbReference>
<evidence type="ECO:0000313" key="2">
    <source>
        <dbReference type="EMBL" id="KAG2303699.1"/>
    </source>
</evidence>
<reference evidence="2 3" key="1">
    <citation type="submission" date="2020-02" db="EMBL/GenBank/DDBJ databases">
        <authorList>
            <person name="Ma Q."/>
            <person name="Huang Y."/>
            <person name="Song X."/>
            <person name="Pei D."/>
        </authorList>
    </citation>
    <scope>NUCLEOTIDE SEQUENCE [LARGE SCALE GENOMIC DNA]</scope>
    <source>
        <strain evidence="2">Sxm20200214</strain>
        <tissue evidence="2">Leaf</tissue>
    </source>
</reference>
<sequence length="117" mass="13540">MSLERDGGRQRKRWRATKRSVERNEAKGREPRRKAMEQSGIELMEQVKEIPRWTAMEQAIESVTEDSKGNCCSSMAQGRLIVSQTGWFIRAAIFLFVCFSSKKGMKDCVYVDFLLQK</sequence>
<comment type="caution">
    <text evidence="2">The sequence shown here is derived from an EMBL/GenBank/DDBJ whole genome shotgun (WGS) entry which is preliminary data.</text>
</comment>
<evidence type="ECO:0000313" key="3">
    <source>
        <dbReference type="Proteomes" id="UP000886595"/>
    </source>
</evidence>